<proteinExistence type="inferred from homology"/>
<keyword evidence="4" id="KW-0808">Transferase</keyword>
<dbReference type="GO" id="GO:0006744">
    <property type="term" value="P:ubiquinone biosynthetic process"/>
    <property type="evidence" value="ECO:0007669"/>
    <property type="project" value="TreeGrafter"/>
</dbReference>
<dbReference type="FunFam" id="1.20.120.1780:FF:000001">
    <property type="entry name" value="4-hydroxybenzoate octaprenyltransferase"/>
    <property type="match status" value="1"/>
</dbReference>
<dbReference type="PANTHER" id="PTHR11048">
    <property type="entry name" value="PRENYLTRANSFERASES"/>
    <property type="match status" value="1"/>
</dbReference>
<feature type="transmembrane region" description="Helical" evidence="8">
    <location>
        <begin position="152"/>
        <end position="171"/>
    </location>
</feature>
<feature type="transmembrane region" description="Helical" evidence="8">
    <location>
        <begin position="101"/>
        <end position="121"/>
    </location>
</feature>
<feature type="transmembrane region" description="Helical" evidence="8">
    <location>
        <begin position="275"/>
        <end position="297"/>
    </location>
</feature>
<feature type="transmembrane region" description="Helical" evidence="8">
    <location>
        <begin position="177"/>
        <end position="200"/>
    </location>
</feature>
<keyword evidence="6 8" id="KW-1133">Transmembrane helix</keyword>
<protein>
    <recommendedName>
        <fullName evidence="10">4-hydroxybenzoate polyprenyltransferase</fullName>
    </recommendedName>
</protein>
<dbReference type="InterPro" id="IPR044878">
    <property type="entry name" value="UbiA_sf"/>
</dbReference>
<comment type="similarity">
    <text evidence="3">Belongs to the UbiA prenyltransferase family.</text>
</comment>
<organism evidence="9">
    <name type="scientific">marine metagenome</name>
    <dbReference type="NCBI Taxonomy" id="408172"/>
    <lineage>
        <taxon>unclassified sequences</taxon>
        <taxon>metagenomes</taxon>
        <taxon>ecological metagenomes</taxon>
    </lineage>
</organism>
<evidence type="ECO:0000256" key="4">
    <source>
        <dbReference type="ARBA" id="ARBA00022679"/>
    </source>
</evidence>
<evidence type="ECO:0000256" key="5">
    <source>
        <dbReference type="ARBA" id="ARBA00022692"/>
    </source>
</evidence>
<evidence type="ECO:0000256" key="1">
    <source>
        <dbReference type="ARBA" id="ARBA00001946"/>
    </source>
</evidence>
<dbReference type="GO" id="GO:0016765">
    <property type="term" value="F:transferase activity, transferring alkyl or aryl (other than methyl) groups"/>
    <property type="evidence" value="ECO:0007669"/>
    <property type="project" value="InterPro"/>
</dbReference>
<comment type="subcellular location">
    <subcellularLocation>
        <location evidence="2">Membrane</location>
        <topology evidence="2">Multi-pass membrane protein</topology>
    </subcellularLocation>
</comment>
<evidence type="ECO:0000256" key="6">
    <source>
        <dbReference type="ARBA" id="ARBA00022989"/>
    </source>
</evidence>
<sequence length="302" mass="33893">MRGFFTYVFVNLPGDQLDFLKNIKIIFTDIKIAHTVFALPFAVMSAFLAAEGMPGLGKLIWILIAMFGARNGAMAFNRIVDSKLDRLNPRTKNRALPARKSTAKQYWVFLILSSFVFLFSAYMLNSLAFALSPVALVIVFGYSFAKRFTSLSHLWLGVAISIAPVGAWVAVREEISIESLVLGAAVVFWLVGFDIIYSCMDVDSDRSNNLHSIPQKFGVRTALRLAFSSHCMMILFLILLLFIPALGWVYFFGVILTAGLLFYEHSLVREDDLSLVNVAFFNINGIISVLLMFFVIVDCTWY</sequence>
<dbReference type="PANTHER" id="PTHR11048:SF28">
    <property type="entry name" value="4-HYDROXYBENZOATE POLYPRENYLTRANSFERASE, MITOCHONDRIAL"/>
    <property type="match status" value="1"/>
</dbReference>
<dbReference type="AlphaFoldDB" id="A0A382ACM3"/>
<gene>
    <name evidence="9" type="ORF">METZ01_LOCUS151591</name>
</gene>
<dbReference type="InterPro" id="IPR006371">
    <property type="entry name" value="Polyprenyltransferase_UbiA-li"/>
</dbReference>
<dbReference type="Gene3D" id="1.20.120.1780">
    <property type="entry name" value="UbiA prenyltransferase"/>
    <property type="match status" value="1"/>
</dbReference>
<dbReference type="EMBL" id="UINC01024661">
    <property type="protein sequence ID" value="SVA98737.1"/>
    <property type="molecule type" value="Genomic_DNA"/>
</dbReference>
<evidence type="ECO:0000256" key="7">
    <source>
        <dbReference type="ARBA" id="ARBA00023136"/>
    </source>
</evidence>
<accession>A0A382ACM3</accession>
<dbReference type="Gene3D" id="1.10.357.140">
    <property type="entry name" value="UbiA prenyltransferase"/>
    <property type="match status" value="1"/>
</dbReference>
<evidence type="ECO:0000256" key="3">
    <source>
        <dbReference type="ARBA" id="ARBA00005985"/>
    </source>
</evidence>
<dbReference type="GO" id="GO:0005886">
    <property type="term" value="C:plasma membrane"/>
    <property type="evidence" value="ECO:0007669"/>
    <property type="project" value="TreeGrafter"/>
</dbReference>
<dbReference type="FunFam" id="1.10.357.140:FF:000008">
    <property type="entry name" value="4-hydroxybenzoate octaprenyltransferase"/>
    <property type="match status" value="1"/>
</dbReference>
<reference evidence="9" key="1">
    <citation type="submission" date="2018-05" db="EMBL/GenBank/DDBJ databases">
        <authorList>
            <person name="Lanie J.A."/>
            <person name="Ng W.-L."/>
            <person name="Kazmierczak K.M."/>
            <person name="Andrzejewski T.M."/>
            <person name="Davidsen T.M."/>
            <person name="Wayne K.J."/>
            <person name="Tettelin H."/>
            <person name="Glass J.I."/>
            <person name="Rusch D."/>
            <person name="Podicherti R."/>
            <person name="Tsui H.-C.T."/>
            <person name="Winkler M.E."/>
        </authorList>
    </citation>
    <scope>NUCLEOTIDE SEQUENCE</scope>
</reference>
<evidence type="ECO:0008006" key="10">
    <source>
        <dbReference type="Google" id="ProtNLM"/>
    </source>
</evidence>
<dbReference type="CDD" id="cd13959">
    <property type="entry name" value="PT_UbiA_COQ2"/>
    <property type="match status" value="1"/>
</dbReference>
<keyword evidence="7 8" id="KW-0472">Membrane</keyword>
<dbReference type="NCBIfam" id="TIGR01475">
    <property type="entry name" value="ubiA_other"/>
    <property type="match status" value="1"/>
</dbReference>
<comment type="cofactor">
    <cofactor evidence="1">
        <name>Mg(2+)</name>
        <dbReference type="ChEBI" id="CHEBI:18420"/>
    </cofactor>
</comment>
<dbReference type="Pfam" id="PF01040">
    <property type="entry name" value="UbiA"/>
    <property type="match status" value="1"/>
</dbReference>
<dbReference type="InterPro" id="IPR039653">
    <property type="entry name" value="Prenyltransferase"/>
</dbReference>
<feature type="transmembrane region" description="Helical" evidence="8">
    <location>
        <begin position="127"/>
        <end position="145"/>
    </location>
</feature>
<keyword evidence="5 8" id="KW-0812">Transmembrane</keyword>
<evidence type="ECO:0000256" key="2">
    <source>
        <dbReference type="ARBA" id="ARBA00004141"/>
    </source>
</evidence>
<evidence type="ECO:0000256" key="8">
    <source>
        <dbReference type="SAM" id="Phobius"/>
    </source>
</evidence>
<name>A0A382ACM3_9ZZZZ</name>
<dbReference type="InterPro" id="IPR000537">
    <property type="entry name" value="UbiA_prenyltransferase"/>
</dbReference>
<evidence type="ECO:0000313" key="9">
    <source>
        <dbReference type="EMBL" id="SVA98737.1"/>
    </source>
</evidence>